<keyword evidence="5" id="KW-1003">Cell membrane</keyword>
<keyword evidence="11 15" id="KW-1133">Transmembrane helix</keyword>
<dbReference type="GO" id="GO:0005886">
    <property type="term" value="C:plasma membrane"/>
    <property type="evidence" value="ECO:0007669"/>
    <property type="project" value="UniProtKB-SubCell"/>
</dbReference>
<evidence type="ECO:0000259" key="16">
    <source>
        <dbReference type="Pfam" id="PF00482"/>
    </source>
</evidence>
<evidence type="ECO:0000256" key="7">
    <source>
        <dbReference type="ARBA" id="ARBA00022692"/>
    </source>
</evidence>
<evidence type="ECO:0000256" key="15">
    <source>
        <dbReference type="SAM" id="Phobius"/>
    </source>
</evidence>
<dbReference type="FunFam" id="1.20.81.30:FF:000001">
    <property type="entry name" value="Type II secretion system protein F"/>
    <property type="match status" value="2"/>
</dbReference>
<dbReference type="Proteomes" id="UP000287330">
    <property type="component" value="Unassembled WGS sequence"/>
</dbReference>
<evidence type="ECO:0000256" key="14">
    <source>
        <dbReference type="RuleBase" id="RU003923"/>
    </source>
</evidence>
<proteinExistence type="inferred from homology"/>
<accession>A0A432Y274</accession>
<evidence type="ECO:0000256" key="1">
    <source>
        <dbReference type="ARBA" id="ARBA00002684"/>
    </source>
</evidence>
<dbReference type="InterPro" id="IPR042094">
    <property type="entry name" value="T2SS_GspF_sf"/>
</dbReference>
<dbReference type="InterPro" id="IPR011850">
    <property type="entry name" value="T2SS_GspF"/>
</dbReference>
<evidence type="ECO:0000256" key="3">
    <source>
        <dbReference type="ARBA" id="ARBA00005745"/>
    </source>
</evidence>
<feature type="domain" description="Type II secretion system protein GspF" evidence="16">
    <location>
        <begin position="74"/>
        <end position="196"/>
    </location>
</feature>
<keyword evidence="10" id="KW-0653">Protein transport</keyword>
<dbReference type="RefSeq" id="WP_110574069.1">
    <property type="nucleotide sequence ID" value="NZ_PIPV01000004.1"/>
</dbReference>
<evidence type="ECO:0000313" key="18">
    <source>
        <dbReference type="Proteomes" id="UP000287330"/>
    </source>
</evidence>
<feature type="transmembrane region" description="Helical" evidence="15">
    <location>
        <begin position="226"/>
        <end position="245"/>
    </location>
</feature>
<evidence type="ECO:0000256" key="13">
    <source>
        <dbReference type="ARBA" id="ARBA00030750"/>
    </source>
</evidence>
<dbReference type="AlphaFoldDB" id="A0A432Y274"/>
<keyword evidence="7 14" id="KW-0812">Transmembrane</keyword>
<evidence type="ECO:0000256" key="8">
    <source>
        <dbReference type="ARBA" id="ARBA00022723"/>
    </source>
</evidence>
<keyword evidence="18" id="KW-1185">Reference proteome</keyword>
<feature type="transmembrane region" description="Helical" evidence="15">
    <location>
        <begin position="172"/>
        <end position="195"/>
    </location>
</feature>
<evidence type="ECO:0000256" key="4">
    <source>
        <dbReference type="ARBA" id="ARBA00022448"/>
    </source>
</evidence>
<evidence type="ECO:0000256" key="5">
    <source>
        <dbReference type="ARBA" id="ARBA00022475"/>
    </source>
</evidence>
<dbReference type="NCBIfam" id="TIGR02120">
    <property type="entry name" value="GspF"/>
    <property type="match status" value="1"/>
</dbReference>
<feature type="domain" description="Type II secretion system protein GspF" evidence="16">
    <location>
        <begin position="276"/>
        <end position="398"/>
    </location>
</feature>
<keyword evidence="4 14" id="KW-0813">Transport</keyword>
<dbReference type="InterPro" id="IPR003004">
    <property type="entry name" value="GspF/PilC"/>
</dbReference>
<name>A0A432Y274_9GAMM</name>
<comment type="subcellular location">
    <subcellularLocation>
        <location evidence="2 14">Cell inner membrane</location>
        <topology evidence="2 14">Multi-pass membrane protein</topology>
    </subcellularLocation>
</comment>
<keyword evidence="9" id="KW-0106">Calcium</keyword>
<evidence type="ECO:0000256" key="2">
    <source>
        <dbReference type="ARBA" id="ARBA00004429"/>
    </source>
</evidence>
<comment type="similarity">
    <text evidence="3 14">Belongs to the GSP F family.</text>
</comment>
<organism evidence="17 18">
    <name type="scientific">Idiomarina fontislapidosi</name>
    <dbReference type="NCBI Taxonomy" id="263723"/>
    <lineage>
        <taxon>Bacteria</taxon>
        <taxon>Pseudomonadati</taxon>
        <taxon>Pseudomonadota</taxon>
        <taxon>Gammaproteobacteria</taxon>
        <taxon>Alteromonadales</taxon>
        <taxon>Idiomarinaceae</taxon>
        <taxon>Idiomarina</taxon>
    </lineage>
</organism>
<protein>
    <recommendedName>
        <fullName evidence="13">General secretion pathway protein F</fullName>
    </recommendedName>
</protein>
<dbReference type="GO" id="GO:0046872">
    <property type="term" value="F:metal ion binding"/>
    <property type="evidence" value="ECO:0007669"/>
    <property type="project" value="UniProtKB-KW"/>
</dbReference>
<keyword evidence="12 15" id="KW-0472">Membrane</keyword>
<dbReference type="GO" id="GO:0015628">
    <property type="term" value="P:protein secretion by the type II secretion system"/>
    <property type="evidence" value="ECO:0007669"/>
    <property type="project" value="InterPro"/>
</dbReference>
<sequence>MAAFEYHALAADGRKKKGIIEADTIRQVRQQLRDQGLIPMDVMPAADQEQKKGQKQNRWRRVRRVKAQDLALITRQLSTLVNSALPIEQCLLAVADQSEKPRMKQLLMAVRSKVVEGYGLAEAMAEYPGVFDSLYTAMVAAGEKSGHLDQVLDELADYTEQRQHMKSQLTQALVYPVMLTLVAISIVIFLLVSIVPQIVHNFSTLGQTLPPTTQFMIGLSEFLQNWGLFILAGLVVLVLAFKQWLKKPEHELKYHKRLLKLPLLGRVIRGVSTARFARTLSILTSSAVPLLEGLKITATVIGNRAIREAVDEAATRVREGASLRAALQETGLFPPMMLHMIAAGEKSGELQQMLRRTADNQDREFESLVQISLKVFEPVLIVSMAGIVFFIVLSIIQPILQLNQSIGF</sequence>
<keyword evidence="8" id="KW-0479">Metal-binding</keyword>
<evidence type="ECO:0000256" key="10">
    <source>
        <dbReference type="ARBA" id="ARBA00022927"/>
    </source>
</evidence>
<dbReference type="InterPro" id="IPR001992">
    <property type="entry name" value="T2SS_GspF/T4SS_PilC_CS"/>
</dbReference>
<dbReference type="PANTHER" id="PTHR30012:SF0">
    <property type="entry name" value="TYPE II SECRETION SYSTEM PROTEIN F-RELATED"/>
    <property type="match status" value="1"/>
</dbReference>
<dbReference type="EMBL" id="PIPV01000004">
    <property type="protein sequence ID" value="RUO55026.1"/>
    <property type="molecule type" value="Genomic_DNA"/>
</dbReference>
<evidence type="ECO:0000256" key="6">
    <source>
        <dbReference type="ARBA" id="ARBA00022519"/>
    </source>
</evidence>
<reference evidence="18" key="1">
    <citation type="journal article" date="2018" name="Front. Microbiol.">
        <title>Genome-Based Analysis Reveals the Taxonomy and Diversity of the Family Idiomarinaceae.</title>
        <authorList>
            <person name="Liu Y."/>
            <person name="Lai Q."/>
            <person name="Shao Z."/>
        </authorList>
    </citation>
    <scope>NUCLEOTIDE SEQUENCE [LARGE SCALE GENOMIC DNA]</scope>
    <source>
        <strain evidence="18">F23</strain>
    </source>
</reference>
<gene>
    <name evidence="17" type="primary">gspF</name>
    <name evidence="17" type="ORF">CWE25_06485</name>
</gene>
<comment type="function">
    <text evidence="1">Component of the type II secretion system inner membrane complex required for the energy-dependent secretion of extracellular factors such as proteases and toxins from the periplasm.</text>
</comment>
<comment type="caution">
    <text evidence="17">The sequence shown here is derived from an EMBL/GenBank/DDBJ whole genome shotgun (WGS) entry which is preliminary data.</text>
</comment>
<evidence type="ECO:0000256" key="12">
    <source>
        <dbReference type="ARBA" id="ARBA00023136"/>
    </source>
</evidence>
<dbReference type="GO" id="GO:0015627">
    <property type="term" value="C:type II protein secretion system complex"/>
    <property type="evidence" value="ECO:0007669"/>
    <property type="project" value="InterPro"/>
</dbReference>
<feature type="transmembrane region" description="Helical" evidence="15">
    <location>
        <begin position="379"/>
        <end position="400"/>
    </location>
</feature>
<dbReference type="PROSITE" id="PS00874">
    <property type="entry name" value="T2SP_F"/>
    <property type="match status" value="1"/>
</dbReference>
<dbReference type="Gene3D" id="1.20.81.30">
    <property type="entry name" value="Type II secretion system (T2SS), domain F"/>
    <property type="match status" value="2"/>
</dbReference>
<evidence type="ECO:0000256" key="11">
    <source>
        <dbReference type="ARBA" id="ARBA00022989"/>
    </source>
</evidence>
<dbReference type="Pfam" id="PF00482">
    <property type="entry name" value="T2SSF"/>
    <property type="match status" value="2"/>
</dbReference>
<dbReference type="PRINTS" id="PR00812">
    <property type="entry name" value="BCTERIALGSPF"/>
</dbReference>
<evidence type="ECO:0000256" key="9">
    <source>
        <dbReference type="ARBA" id="ARBA00022837"/>
    </source>
</evidence>
<evidence type="ECO:0000313" key="17">
    <source>
        <dbReference type="EMBL" id="RUO55026.1"/>
    </source>
</evidence>
<dbReference type="PANTHER" id="PTHR30012">
    <property type="entry name" value="GENERAL SECRETION PATHWAY PROTEIN"/>
    <property type="match status" value="1"/>
</dbReference>
<dbReference type="InterPro" id="IPR018076">
    <property type="entry name" value="T2SS_GspF_dom"/>
</dbReference>
<keyword evidence="6" id="KW-0997">Cell inner membrane</keyword>
<dbReference type="OrthoDB" id="9805682at2"/>